<feature type="transmembrane region" description="Helical" evidence="1">
    <location>
        <begin position="35"/>
        <end position="54"/>
    </location>
</feature>
<reference evidence="2 3" key="1">
    <citation type="submission" date="2017-11" db="EMBL/GenBank/DDBJ databases">
        <title>Genomic Encyclopedia of Archaeal and Bacterial Type Strains, Phase II (KMG-II): From Individual Species to Whole Genera.</title>
        <authorList>
            <person name="Goeker M."/>
        </authorList>
    </citation>
    <scope>NUCLEOTIDE SEQUENCE [LARGE SCALE GENOMIC DNA]</scope>
    <source>
        <strain evidence="2 3">DSM 28175</strain>
    </source>
</reference>
<keyword evidence="3" id="KW-1185">Reference proteome</keyword>
<keyword evidence="1" id="KW-1133">Transmembrane helix</keyword>
<keyword evidence="1" id="KW-0812">Transmembrane</keyword>
<evidence type="ECO:0000313" key="2">
    <source>
        <dbReference type="EMBL" id="PJJ79256.1"/>
    </source>
</evidence>
<organism evidence="2 3">
    <name type="scientific">Mucilaginibacter auburnensis</name>
    <dbReference type="NCBI Taxonomy" id="1457233"/>
    <lineage>
        <taxon>Bacteria</taxon>
        <taxon>Pseudomonadati</taxon>
        <taxon>Bacteroidota</taxon>
        <taxon>Sphingobacteriia</taxon>
        <taxon>Sphingobacteriales</taxon>
        <taxon>Sphingobacteriaceae</taxon>
        <taxon>Mucilaginibacter</taxon>
    </lineage>
</organism>
<name>A0A2H9VLQ3_9SPHI</name>
<proteinExistence type="predicted"/>
<evidence type="ECO:0000313" key="3">
    <source>
        <dbReference type="Proteomes" id="UP000242687"/>
    </source>
</evidence>
<dbReference type="EMBL" id="PGFJ01000002">
    <property type="protein sequence ID" value="PJJ79256.1"/>
    <property type="molecule type" value="Genomic_DNA"/>
</dbReference>
<dbReference type="AlphaFoldDB" id="A0A2H9VLQ3"/>
<keyword evidence="1" id="KW-0472">Membrane</keyword>
<evidence type="ECO:0000256" key="1">
    <source>
        <dbReference type="SAM" id="Phobius"/>
    </source>
</evidence>
<sequence>MNNKAVSALLIGLNFLLLIAYLDQGFVTEDEGIRNIYLVIVYLFVTCLVTCIFYRQTRRTAFFWVTVVVSIAFVLATVFYLYFLALGHASWR</sequence>
<feature type="transmembrane region" description="Helical" evidence="1">
    <location>
        <begin position="61"/>
        <end position="83"/>
    </location>
</feature>
<gene>
    <name evidence="2" type="ORF">CLV57_2383</name>
</gene>
<protein>
    <submittedName>
        <fullName evidence="2">Uncharacterized protein</fullName>
    </submittedName>
</protein>
<comment type="caution">
    <text evidence="2">The sequence shown here is derived from an EMBL/GenBank/DDBJ whole genome shotgun (WGS) entry which is preliminary data.</text>
</comment>
<dbReference type="Proteomes" id="UP000242687">
    <property type="component" value="Unassembled WGS sequence"/>
</dbReference>
<accession>A0A2H9VLQ3</accession>